<name>A0A1I4BMJ9_9PROT</name>
<dbReference type="AlphaFoldDB" id="A0A1I4BMJ9"/>
<protein>
    <recommendedName>
        <fullName evidence="3">DUF484 family protein</fullName>
    </recommendedName>
</protein>
<evidence type="ECO:0000313" key="2">
    <source>
        <dbReference type="Proteomes" id="UP000199533"/>
    </source>
</evidence>
<organism evidence="1 2">
    <name type="scientific">Nitrosomonas aestuarii</name>
    <dbReference type="NCBI Taxonomy" id="52441"/>
    <lineage>
        <taxon>Bacteria</taxon>
        <taxon>Pseudomonadati</taxon>
        <taxon>Pseudomonadota</taxon>
        <taxon>Betaproteobacteria</taxon>
        <taxon>Nitrosomonadales</taxon>
        <taxon>Nitrosomonadaceae</taxon>
        <taxon>Nitrosomonas</taxon>
    </lineage>
</organism>
<dbReference type="RefSeq" id="WP_090699423.1">
    <property type="nucleotide sequence ID" value="NZ_FOSP01000012.1"/>
</dbReference>
<sequence length="234" mass="26539">MKPENVAQYLVNHPDFFNEHIDLLSDLHIPHPHDNRVISLHERQAIALRDKNKILQDKLFELISFGEENDAISEKMHRLTITLLTASNFDEFLSGLDFSLREDFSIPYFVMRLWDLNCKNMDYVEFSPTSEDIHAIAASLAHPYCGSHVADEISGLFTQEAEHLQSFAMVPLSTTRSIGLLVFASPEANRFYADMGTLHLKRLGDLIGASIARHELIADTNHTSGHNTPDEQQI</sequence>
<dbReference type="EMBL" id="FOSP01000012">
    <property type="protein sequence ID" value="SFK69196.1"/>
    <property type="molecule type" value="Genomic_DNA"/>
</dbReference>
<dbReference type="Pfam" id="PF04340">
    <property type="entry name" value="DUF484"/>
    <property type="match status" value="1"/>
</dbReference>
<evidence type="ECO:0000313" key="1">
    <source>
        <dbReference type="EMBL" id="SFK69196.1"/>
    </source>
</evidence>
<dbReference type="Gene3D" id="3.30.450.40">
    <property type="match status" value="1"/>
</dbReference>
<dbReference type="OrthoDB" id="8525200at2"/>
<proteinExistence type="predicted"/>
<accession>A0A1I4BMJ9</accession>
<dbReference type="STRING" id="52441.SAMN05216302_101274"/>
<dbReference type="Proteomes" id="UP000199533">
    <property type="component" value="Unassembled WGS sequence"/>
</dbReference>
<gene>
    <name evidence="1" type="ORF">SAMN05216302_101274</name>
</gene>
<keyword evidence="2" id="KW-1185">Reference proteome</keyword>
<dbReference type="InterPro" id="IPR007435">
    <property type="entry name" value="DUF484"/>
</dbReference>
<evidence type="ECO:0008006" key="3">
    <source>
        <dbReference type="Google" id="ProtNLM"/>
    </source>
</evidence>
<reference evidence="2" key="1">
    <citation type="submission" date="2016-10" db="EMBL/GenBank/DDBJ databases">
        <authorList>
            <person name="Varghese N."/>
            <person name="Submissions S."/>
        </authorList>
    </citation>
    <scope>NUCLEOTIDE SEQUENCE [LARGE SCALE GENOMIC DNA]</scope>
    <source>
        <strain evidence="2">Nm69</strain>
    </source>
</reference>
<dbReference type="InterPro" id="IPR029016">
    <property type="entry name" value="GAF-like_dom_sf"/>
</dbReference>
<dbReference type="PANTHER" id="PTHR38765:SF1">
    <property type="entry name" value="DUF484 DOMAIN-CONTAINING PROTEIN"/>
    <property type="match status" value="1"/>
</dbReference>
<dbReference type="PANTHER" id="PTHR38765">
    <property type="entry name" value="DUF484 DOMAIN-CONTAINING PROTEIN"/>
    <property type="match status" value="1"/>
</dbReference>